<dbReference type="EMBL" id="JXXR01000011">
    <property type="protein sequence ID" value="KJY73193.1"/>
    <property type="molecule type" value="Genomic_DNA"/>
</dbReference>
<keyword evidence="1" id="KW-0418">Kinase</keyword>
<dbReference type="InterPro" id="IPR052048">
    <property type="entry name" value="ST_Response_Regulator"/>
</dbReference>
<dbReference type="SMART" id="SM00448">
    <property type="entry name" value="REC"/>
    <property type="match status" value="1"/>
</dbReference>
<gene>
    <name evidence="1" type="ORF">TW71_10470</name>
</gene>
<accession>A0A837G614</accession>
<dbReference type="InterPro" id="IPR001789">
    <property type="entry name" value="Sig_transdc_resp-reg_receiver"/>
</dbReference>
<dbReference type="PROSITE" id="PS50110">
    <property type="entry name" value="RESPONSE_REGULATORY"/>
    <property type="match status" value="1"/>
</dbReference>
<protein>
    <submittedName>
        <fullName evidence="1">Histidine kinase</fullName>
    </submittedName>
</protein>
<dbReference type="GO" id="GO:0016301">
    <property type="term" value="F:kinase activity"/>
    <property type="evidence" value="ECO:0007669"/>
    <property type="project" value="UniProtKB-KW"/>
</dbReference>
<dbReference type="InterPro" id="IPR011006">
    <property type="entry name" value="CheY-like_superfamily"/>
</dbReference>
<name>A0A837G614_9VIBR</name>
<comment type="caution">
    <text evidence="1">The sequence shown here is derived from an EMBL/GenBank/DDBJ whole genome shotgun (WGS) entry which is preliminary data.</text>
</comment>
<sequence length="233" mass="25754">MATFEPSKFTILVVEDNNLSRKALIGMLFKSGYENILSAPDGRSAIEKIEHNHIDLIITDINMPHINGLELIKSVRMGQTKAVPETSVIAVTALSDTETISTCMRFEIDAFLPKPITVKDAREQIEQAVTGHTELYQQHLYNDVDTELNSGNETDTLAKPIPDASQITTLQNLYELQAGMTLVGDVFANNGGCLLKAGTLLDNRLVKRLRELSSIIDDHPIQVHLEESQAEEA</sequence>
<evidence type="ECO:0000313" key="1">
    <source>
        <dbReference type="EMBL" id="KJY73193.1"/>
    </source>
</evidence>
<keyword evidence="1" id="KW-0808">Transferase</keyword>
<dbReference type="Gene3D" id="3.40.50.2300">
    <property type="match status" value="1"/>
</dbReference>
<dbReference type="PANTHER" id="PTHR43228">
    <property type="entry name" value="TWO-COMPONENT RESPONSE REGULATOR"/>
    <property type="match status" value="1"/>
</dbReference>
<dbReference type="PANTHER" id="PTHR43228:SF1">
    <property type="entry name" value="TWO-COMPONENT RESPONSE REGULATOR ARR22"/>
    <property type="match status" value="1"/>
</dbReference>
<reference evidence="1" key="1">
    <citation type="journal article" date="2015" name="BMC Genomics">
        <title>Genome mining reveals unlocked bioactive potential of marine Gram-negative bacteria.</title>
        <authorList>
            <person name="Machado H."/>
            <person name="Sonnenschein E.C."/>
            <person name="Melchiorsen J."/>
            <person name="Gram L."/>
        </authorList>
    </citation>
    <scope>NUCLEOTIDE SEQUENCE</scope>
    <source>
        <strain evidence="1">S2052</strain>
    </source>
</reference>
<proteinExistence type="predicted"/>
<dbReference type="AlphaFoldDB" id="A0A837G614"/>
<organism evidence="1">
    <name type="scientific">Vibrio coralliilyticus</name>
    <dbReference type="NCBI Taxonomy" id="190893"/>
    <lineage>
        <taxon>Bacteria</taxon>
        <taxon>Pseudomonadati</taxon>
        <taxon>Pseudomonadota</taxon>
        <taxon>Gammaproteobacteria</taxon>
        <taxon>Vibrionales</taxon>
        <taxon>Vibrionaceae</taxon>
        <taxon>Vibrio</taxon>
    </lineage>
</organism>
<dbReference type="RefSeq" id="WP_019276397.1">
    <property type="nucleotide sequence ID" value="NZ_CP063052.1"/>
</dbReference>
<dbReference type="SUPFAM" id="SSF52172">
    <property type="entry name" value="CheY-like"/>
    <property type="match status" value="1"/>
</dbReference>
<dbReference type="GO" id="GO:0000160">
    <property type="term" value="P:phosphorelay signal transduction system"/>
    <property type="evidence" value="ECO:0007669"/>
    <property type="project" value="InterPro"/>
</dbReference>
<dbReference type="Pfam" id="PF00072">
    <property type="entry name" value="Response_reg"/>
    <property type="match status" value="1"/>
</dbReference>
<dbReference type="CDD" id="cd17546">
    <property type="entry name" value="REC_hyHK_CKI1_RcsC-like"/>
    <property type="match status" value="1"/>
</dbReference>